<evidence type="ECO:0000313" key="2">
    <source>
        <dbReference type="EMBL" id="NIA56315.1"/>
    </source>
</evidence>
<protein>
    <submittedName>
        <fullName evidence="2">Uncharacterized protein</fullName>
    </submittedName>
</protein>
<sequence length="57" mass="6735">MINNYSNTAQLKDLMTTPPMTAAQHAEIMRKRNEQRRKIEDAREQRQAEKDLFGDRS</sequence>
<evidence type="ECO:0000313" key="3">
    <source>
        <dbReference type="Proteomes" id="UP000716322"/>
    </source>
</evidence>
<accession>A0ABX0PFW9</accession>
<comment type="caution">
    <text evidence="2">The sequence shown here is derived from an EMBL/GenBank/DDBJ whole genome shotgun (WGS) entry which is preliminary data.</text>
</comment>
<dbReference type="Proteomes" id="UP000716322">
    <property type="component" value="Unassembled WGS sequence"/>
</dbReference>
<evidence type="ECO:0000256" key="1">
    <source>
        <dbReference type="SAM" id="MobiDB-lite"/>
    </source>
</evidence>
<organism evidence="2 3">
    <name type="scientific">Telluria antibiotica</name>
    <dbReference type="NCBI Taxonomy" id="2717319"/>
    <lineage>
        <taxon>Bacteria</taxon>
        <taxon>Pseudomonadati</taxon>
        <taxon>Pseudomonadota</taxon>
        <taxon>Betaproteobacteria</taxon>
        <taxon>Burkholderiales</taxon>
        <taxon>Oxalobacteraceae</taxon>
        <taxon>Telluria group</taxon>
        <taxon>Telluria</taxon>
    </lineage>
</organism>
<name>A0ABX0PFW9_9BURK</name>
<feature type="region of interest" description="Disordered" evidence="1">
    <location>
        <begin position="29"/>
        <end position="57"/>
    </location>
</feature>
<reference evidence="2 3" key="1">
    <citation type="submission" date="2020-03" db="EMBL/GenBank/DDBJ databases">
        <title>Genome sequence of strain Massilia sp. TW-1.</title>
        <authorList>
            <person name="Chaudhary D.K."/>
        </authorList>
    </citation>
    <scope>NUCLEOTIDE SEQUENCE [LARGE SCALE GENOMIC DNA]</scope>
    <source>
        <strain evidence="2 3">TW-1</strain>
    </source>
</reference>
<gene>
    <name evidence="2" type="ORF">HAV22_22040</name>
</gene>
<feature type="compositionally biased region" description="Polar residues" evidence="1">
    <location>
        <begin position="1"/>
        <end position="10"/>
    </location>
</feature>
<proteinExistence type="predicted"/>
<feature type="region of interest" description="Disordered" evidence="1">
    <location>
        <begin position="1"/>
        <end position="20"/>
    </location>
</feature>
<keyword evidence="3" id="KW-1185">Reference proteome</keyword>
<dbReference type="EMBL" id="JAAQOM010000014">
    <property type="protein sequence ID" value="NIA56315.1"/>
    <property type="molecule type" value="Genomic_DNA"/>
</dbReference>
<dbReference type="RefSeq" id="WP_166861915.1">
    <property type="nucleotide sequence ID" value="NZ_JAAQOM010000014.1"/>
</dbReference>